<name>A0A3Q1IFC7_ANATE</name>
<reference evidence="1" key="1">
    <citation type="submission" date="2025-08" db="UniProtKB">
        <authorList>
            <consortium name="Ensembl"/>
        </authorList>
    </citation>
    <scope>IDENTIFICATION</scope>
</reference>
<dbReference type="Ensembl" id="ENSATET00000019176.3">
    <property type="protein sequence ID" value="ENSATEP00000018860.1"/>
    <property type="gene ID" value="ENSATEG00000013122.3"/>
</dbReference>
<protein>
    <submittedName>
        <fullName evidence="1">Uncharacterized protein</fullName>
    </submittedName>
</protein>
<evidence type="ECO:0000313" key="1">
    <source>
        <dbReference type="Ensembl" id="ENSATEP00000018860.1"/>
    </source>
</evidence>
<sequence length="59" mass="6635">QQTSIQTRIIPSSELQSELFSQASAIKMGPRCTFMWAQSQIVSDLHKHIFSLVSLCTSH</sequence>
<dbReference type="Proteomes" id="UP000265040">
    <property type="component" value="Unassembled WGS sequence"/>
</dbReference>
<dbReference type="InParanoid" id="A0A3Q1IFC7"/>
<evidence type="ECO:0000313" key="2">
    <source>
        <dbReference type="Proteomes" id="UP000265040"/>
    </source>
</evidence>
<dbReference type="AlphaFoldDB" id="A0A3Q1IFC7"/>
<organism evidence="1 2">
    <name type="scientific">Anabas testudineus</name>
    <name type="common">Climbing perch</name>
    <name type="synonym">Anthias testudineus</name>
    <dbReference type="NCBI Taxonomy" id="64144"/>
    <lineage>
        <taxon>Eukaryota</taxon>
        <taxon>Metazoa</taxon>
        <taxon>Chordata</taxon>
        <taxon>Craniata</taxon>
        <taxon>Vertebrata</taxon>
        <taxon>Euteleostomi</taxon>
        <taxon>Actinopterygii</taxon>
        <taxon>Neopterygii</taxon>
        <taxon>Teleostei</taxon>
        <taxon>Neoteleostei</taxon>
        <taxon>Acanthomorphata</taxon>
        <taxon>Anabantaria</taxon>
        <taxon>Anabantiformes</taxon>
        <taxon>Anabantoidei</taxon>
        <taxon>Anabantidae</taxon>
        <taxon>Anabas</taxon>
    </lineage>
</organism>
<accession>A0A3Q1IFC7</accession>
<proteinExistence type="predicted"/>
<keyword evidence="2" id="KW-1185">Reference proteome</keyword>
<reference evidence="1" key="2">
    <citation type="submission" date="2025-09" db="UniProtKB">
        <authorList>
            <consortium name="Ensembl"/>
        </authorList>
    </citation>
    <scope>IDENTIFICATION</scope>
</reference>